<protein>
    <recommendedName>
        <fullName evidence="2">GTP cyclohydrolase I</fullName>
        <ecNumber evidence="2">3.5.4.16</ecNumber>
    </recommendedName>
</protein>
<dbReference type="Gene3D" id="3.30.1130.10">
    <property type="match status" value="1"/>
</dbReference>
<dbReference type="InterPro" id="IPR020602">
    <property type="entry name" value="GTP_CycHdrlase_I_dom"/>
</dbReference>
<dbReference type="PANTHER" id="PTHR11109:SF7">
    <property type="entry name" value="GTP CYCLOHYDROLASE 1"/>
    <property type="match status" value="1"/>
</dbReference>
<evidence type="ECO:0000256" key="3">
    <source>
        <dbReference type="ARBA" id="ARBA00022801"/>
    </source>
</evidence>
<dbReference type="GO" id="GO:0005525">
    <property type="term" value="F:GTP binding"/>
    <property type="evidence" value="ECO:0007669"/>
    <property type="project" value="TreeGrafter"/>
</dbReference>
<dbReference type="AlphaFoldDB" id="A0A1H8VA27"/>
<dbReference type="GO" id="GO:0005737">
    <property type="term" value="C:cytoplasm"/>
    <property type="evidence" value="ECO:0007669"/>
    <property type="project" value="TreeGrafter"/>
</dbReference>
<gene>
    <name evidence="5" type="ORF">SAMN04487948_11517</name>
</gene>
<keyword evidence="6" id="KW-1185">Reference proteome</keyword>
<dbReference type="EC" id="3.5.4.16" evidence="2"/>
<dbReference type="InterPro" id="IPR001474">
    <property type="entry name" value="GTP_CycHdrlase_I"/>
</dbReference>
<organism evidence="5 6">
    <name type="scientific">Halogranum amylolyticum</name>
    <dbReference type="NCBI Taxonomy" id="660520"/>
    <lineage>
        <taxon>Archaea</taxon>
        <taxon>Methanobacteriati</taxon>
        <taxon>Methanobacteriota</taxon>
        <taxon>Stenosarchaea group</taxon>
        <taxon>Halobacteria</taxon>
        <taxon>Halobacteriales</taxon>
        <taxon>Haloferacaceae</taxon>
    </lineage>
</organism>
<evidence type="ECO:0000256" key="1">
    <source>
        <dbReference type="ARBA" id="ARBA00005080"/>
    </source>
</evidence>
<dbReference type="UniPathway" id="UPA00848">
    <property type="reaction ID" value="UER00151"/>
</dbReference>
<dbReference type="GO" id="GO:0008270">
    <property type="term" value="F:zinc ion binding"/>
    <property type="evidence" value="ECO:0007669"/>
    <property type="project" value="TreeGrafter"/>
</dbReference>
<dbReference type="GO" id="GO:0006729">
    <property type="term" value="P:tetrahydrobiopterin biosynthetic process"/>
    <property type="evidence" value="ECO:0007669"/>
    <property type="project" value="TreeGrafter"/>
</dbReference>
<accession>A0A1H8VA27</accession>
<dbReference type="PANTHER" id="PTHR11109">
    <property type="entry name" value="GTP CYCLOHYDROLASE I"/>
    <property type="match status" value="1"/>
</dbReference>
<dbReference type="GO" id="GO:0046654">
    <property type="term" value="P:tetrahydrofolate biosynthetic process"/>
    <property type="evidence" value="ECO:0007669"/>
    <property type="project" value="InterPro"/>
</dbReference>
<name>A0A1H8VA27_9EURY</name>
<feature type="domain" description="GTP cyclohydrolase I" evidence="4">
    <location>
        <begin position="1"/>
        <end position="139"/>
    </location>
</feature>
<evidence type="ECO:0000313" key="6">
    <source>
        <dbReference type="Proteomes" id="UP000199126"/>
    </source>
</evidence>
<dbReference type="SUPFAM" id="SSF55620">
    <property type="entry name" value="Tetrahydrobiopterin biosynthesis enzymes-like"/>
    <property type="match status" value="1"/>
</dbReference>
<sequence length="154" mass="17419">MFETLTEGMRTAEKPTMRTFDAHTDGLVVKTGIPVYSLCEHHILPFYGHAHVAYQPGDEMVGLSKLVRYVRWQSRRLTTQEELTRDIVNGLATELESDSVTAELTAMHMCEAMRGVETVTTTTTRESVGNLCQEDHQQFRDAVRRERDCLGGTI</sequence>
<proteinExistence type="predicted"/>
<evidence type="ECO:0000259" key="4">
    <source>
        <dbReference type="Pfam" id="PF01227"/>
    </source>
</evidence>
<dbReference type="Pfam" id="PF01227">
    <property type="entry name" value="GTP_cyclohydroI"/>
    <property type="match status" value="1"/>
</dbReference>
<dbReference type="Proteomes" id="UP000199126">
    <property type="component" value="Unassembled WGS sequence"/>
</dbReference>
<evidence type="ECO:0000313" key="5">
    <source>
        <dbReference type="EMBL" id="SEP12117.1"/>
    </source>
</evidence>
<evidence type="ECO:0000256" key="2">
    <source>
        <dbReference type="ARBA" id="ARBA00012715"/>
    </source>
</evidence>
<dbReference type="EMBL" id="FODV01000015">
    <property type="protein sequence ID" value="SEP12117.1"/>
    <property type="molecule type" value="Genomic_DNA"/>
</dbReference>
<dbReference type="GO" id="GO:0003934">
    <property type="term" value="F:GTP cyclohydrolase I activity"/>
    <property type="evidence" value="ECO:0007669"/>
    <property type="project" value="UniProtKB-EC"/>
</dbReference>
<keyword evidence="3 5" id="KW-0378">Hydrolase</keyword>
<reference evidence="6" key="1">
    <citation type="submission" date="2016-10" db="EMBL/GenBank/DDBJ databases">
        <authorList>
            <person name="Varghese N."/>
            <person name="Submissions S."/>
        </authorList>
    </citation>
    <scope>NUCLEOTIDE SEQUENCE [LARGE SCALE GENOMIC DNA]</scope>
    <source>
        <strain evidence="6">CGMCC 1.10121</strain>
    </source>
</reference>
<comment type="pathway">
    <text evidence="1">Cofactor biosynthesis; 7,8-dihydroneopterin triphosphate biosynthesis; 7,8-dihydroneopterin triphosphate from GTP: step 1/1.</text>
</comment>
<dbReference type="InterPro" id="IPR043133">
    <property type="entry name" value="GTP-CH-I_C/QueF"/>
</dbReference>